<name>A0A2W7QFU2_9RHOB</name>
<organism evidence="1 2">
    <name type="scientific">Roseinatronobacter thiooxidans</name>
    <dbReference type="NCBI Taxonomy" id="121821"/>
    <lineage>
        <taxon>Bacteria</taxon>
        <taxon>Pseudomonadati</taxon>
        <taxon>Pseudomonadota</taxon>
        <taxon>Alphaproteobacteria</taxon>
        <taxon>Rhodobacterales</taxon>
        <taxon>Paracoccaceae</taxon>
        <taxon>Roseinatronobacter</taxon>
    </lineage>
</organism>
<protein>
    <recommendedName>
        <fullName evidence="3">Cyclopropane-fatty-acyl-phospholipid synthase</fullName>
    </recommendedName>
</protein>
<accession>A0A2W7QFU2</accession>
<keyword evidence="2" id="KW-1185">Reference proteome</keyword>
<reference evidence="1 2" key="1">
    <citation type="submission" date="2018-06" db="EMBL/GenBank/DDBJ databases">
        <title>Genomic Encyclopedia of Archaeal and Bacterial Type Strains, Phase II (KMG-II): from individual species to whole genera.</title>
        <authorList>
            <person name="Goeker M."/>
        </authorList>
    </citation>
    <scope>NUCLEOTIDE SEQUENCE [LARGE SCALE GENOMIC DNA]</scope>
    <source>
        <strain evidence="1 2">DSM 13087</strain>
    </source>
</reference>
<dbReference type="RefSeq" id="WP_071468578.1">
    <property type="nucleotide sequence ID" value="NZ_MEHT01000007.1"/>
</dbReference>
<dbReference type="AlphaFoldDB" id="A0A2W7QFU2"/>
<dbReference type="PANTHER" id="PTHR33973:SF4">
    <property type="entry name" value="OS07G0153300 PROTEIN"/>
    <property type="match status" value="1"/>
</dbReference>
<dbReference type="InterPro" id="IPR010775">
    <property type="entry name" value="DUF1365"/>
</dbReference>
<sequence>MSVIDHIAGQTFHGRRGPITNTFTYAVDYVLFDAEADLHPPRLLSRNRRNIASLSDRDHGGAPGQGRGAVWVREVLAAHQLAEITDGAVYLLTQPRVLGHLFNPVSFWLCHDAQGGLRVVIAEVNNTYGDRHSYLCVKPDHAVIQGSDTLAAQKIFYVSPFQPVEGDYTFNFDIGAEKLSIRIGYKQDNEAPGAGLVATLTGARRPLRNRAILGAMVRRMGSRRVLALIHWQAFKLWWLGAKFTARPKPPAQEVSQ</sequence>
<proteinExistence type="predicted"/>
<comment type="caution">
    <text evidence="1">The sequence shown here is derived from an EMBL/GenBank/DDBJ whole genome shotgun (WGS) entry which is preliminary data.</text>
</comment>
<evidence type="ECO:0000313" key="2">
    <source>
        <dbReference type="Proteomes" id="UP000249364"/>
    </source>
</evidence>
<dbReference type="STRING" id="121821.GCA_001870675_01855"/>
<evidence type="ECO:0000313" key="1">
    <source>
        <dbReference type="EMBL" id="PZX46256.1"/>
    </source>
</evidence>
<dbReference type="Pfam" id="PF07103">
    <property type="entry name" value="DUF1365"/>
    <property type="match status" value="1"/>
</dbReference>
<evidence type="ECO:0008006" key="3">
    <source>
        <dbReference type="Google" id="ProtNLM"/>
    </source>
</evidence>
<gene>
    <name evidence="1" type="ORF">LY56_01229</name>
</gene>
<dbReference type="OrthoDB" id="9778801at2"/>
<dbReference type="EMBL" id="QKZQ01000004">
    <property type="protein sequence ID" value="PZX46256.1"/>
    <property type="molecule type" value="Genomic_DNA"/>
</dbReference>
<dbReference type="PANTHER" id="PTHR33973">
    <property type="entry name" value="OS07G0153300 PROTEIN"/>
    <property type="match status" value="1"/>
</dbReference>
<dbReference type="Proteomes" id="UP000249364">
    <property type="component" value="Unassembled WGS sequence"/>
</dbReference>